<accession>A0A5N3QSZ5</accession>
<reference evidence="6 7" key="1">
    <citation type="submission" date="2019-09" db="EMBL/GenBank/DDBJ databases">
        <title>Whole genome sequence of Vibrio fortis.</title>
        <authorList>
            <person name="Das S.K."/>
        </authorList>
    </citation>
    <scope>NUCLEOTIDE SEQUENCE [LARGE SCALE GENOMIC DNA]</scope>
    <source>
        <strain evidence="6 7">AN60</strain>
    </source>
</reference>
<protein>
    <submittedName>
        <fullName evidence="6">TetR/AcrR family transcriptional regulator</fullName>
    </submittedName>
</protein>
<organism evidence="6 7">
    <name type="scientific">Vibrio fortis</name>
    <dbReference type="NCBI Taxonomy" id="212667"/>
    <lineage>
        <taxon>Bacteria</taxon>
        <taxon>Pseudomonadati</taxon>
        <taxon>Pseudomonadota</taxon>
        <taxon>Gammaproteobacteria</taxon>
        <taxon>Vibrionales</taxon>
        <taxon>Vibrionaceae</taxon>
        <taxon>Vibrio</taxon>
    </lineage>
</organism>
<evidence type="ECO:0000256" key="3">
    <source>
        <dbReference type="ARBA" id="ARBA00023163"/>
    </source>
</evidence>
<gene>
    <name evidence="6" type="ORF">F2P58_22235</name>
</gene>
<keyword evidence="1" id="KW-0805">Transcription regulation</keyword>
<dbReference type="PROSITE" id="PS50977">
    <property type="entry name" value="HTH_TETR_2"/>
    <property type="match status" value="1"/>
</dbReference>
<dbReference type="PANTHER" id="PTHR47506">
    <property type="entry name" value="TRANSCRIPTIONAL REGULATORY PROTEIN"/>
    <property type="match status" value="1"/>
</dbReference>
<keyword evidence="2 4" id="KW-0238">DNA-binding</keyword>
<sequence>MSESNNKEHELAKKLLHTFAVYGYQKTSMQDLASSAGLSRQSIYKKFGSKDKCYQWVIRTYLENMYSEIFQILDNDNQDPKEGLLKTFDVFIGNAIEVTSNSHGPEVLDDTLKATHSSAEDWPVRFRSRLADYLARHNLATSENAMGIAYTLISAGKGILVEESSKETFKQNIILIINSVTKAQL</sequence>
<dbReference type="Pfam" id="PF00440">
    <property type="entry name" value="TetR_N"/>
    <property type="match status" value="1"/>
</dbReference>
<dbReference type="SUPFAM" id="SSF46689">
    <property type="entry name" value="Homeodomain-like"/>
    <property type="match status" value="1"/>
</dbReference>
<feature type="domain" description="HTH tetR-type" evidence="5">
    <location>
        <begin position="5"/>
        <end position="65"/>
    </location>
</feature>
<dbReference type="PANTHER" id="PTHR47506:SF6">
    <property type="entry name" value="HTH-TYPE TRANSCRIPTIONAL REPRESSOR NEMR"/>
    <property type="match status" value="1"/>
</dbReference>
<feature type="DNA-binding region" description="H-T-H motif" evidence="4">
    <location>
        <begin position="28"/>
        <end position="47"/>
    </location>
</feature>
<dbReference type="AlphaFoldDB" id="A0A5N3QSZ5"/>
<evidence type="ECO:0000313" key="6">
    <source>
        <dbReference type="EMBL" id="KAB0285253.1"/>
    </source>
</evidence>
<dbReference type="InterPro" id="IPR009057">
    <property type="entry name" value="Homeodomain-like_sf"/>
</dbReference>
<evidence type="ECO:0000256" key="1">
    <source>
        <dbReference type="ARBA" id="ARBA00023015"/>
    </source>
</evidence>
<evidence type="ECO:0000259" key="5">
    <source>
        <dbReference type="PROSITE" id="PS50977"/>
    </source>
</evidence>
<dbReference type="EMBL" id="VWSE01000010">
    <property type="protein sequence ID" value="KAB0285253.1"/>
    <property type="molecule type" value="Genomic_DNA"/>
</dbReference>
<comment type="caution">
    <text evidence="6">The sequence shown here is derived from an EMBL/GenBank/DDBJ whole genome shotgun (WGS) entry which is preliminary data.</text>
</comment>
<evidence type="ECO:0000313" key="7">
    <source>
        <dbReference type="Proteomes" id="UP000326789"/>
    </source>
</evidence>
<dbReference type="Proteomes" id="UP000326789">
    <property type="component" value="Unassembled WGS sequence"/>
</dbReference>
<evidence type="ECO:0000256" key="2">
    <source>
        <dbReference type="ARBA" id="ARBA00023125"/>
    </source>
</evidence>
<proteinExistence type="predicted"/>
<dbReference type="Gene3D" id="1.10.357.10">
    <property type="entry name" value="Tetracycline Repressor, domain 2"/>
    <property type="match status" value="1"/>
</dbReference>
<keyword evidence="3" id="KW-0804">Transcription</keyword>
<evidence type="ECO:0000256" key="4">
    <source>
        <dbReference type="PROSITE-ProRule" id="PRU00335"/>
    </source>
</evidence>
<name>A0A5N3QSZ5_9VIBR</name>
<dbReference type="InterPro" id="IPR001647">
    <property type="entry name" value="HTH_TetR"/>
</dbReference>
<dbReference type="GO" id="GO:0003677">
    <property type="term" value="F:DNA binding"/>
    <property type="evidence" value="ECO:0007669"/>
    <property type="project" value="UniProtKB-UniRule"/>
</dbReference>
<dbReference type="RefSeq" id="WP_150872965.1">
    <property type="nucleotide sequence ID" value="NZ_VWSE01000010.1"/>
</dbReference>